<dbReference type="InterPro" id="IPR001563">
    <property type="entry name" value="Peptidase_S10"/>
</dbReference>
<feature type="signal peptide" evidence="2">
    <location>
        <begin position="1"/>
        <end position="20"/>
    </location>
</feature>
<protein>
    <recommendedName>
        <fullName evidence="2">Carboxypeptidase</fullName>
        <ecNumber evidence="2">3.4.16.-</ecNumber>
    </recommendedName>
</protein>
<dbReference type="EMBL" id="HBHK01018525">
    <property type="protein sequence ID" value="CAD9693367.1"/>
    <property type="molecule type" value="Transcribed_RNA"/>
</dbReference>
<gene>
    <name evidence="4" type="ORF">QSP1433_LOCUS11605</name>
    <name evidence="5" type="ORF">QSP1433_LOCUS11649</name>
    <name evidence="6" type="ORF">QSP1433_LOCUS11678</name>
</gene>
<dbReference type="AlphaFoldDB" id="A0A7S2SB30"/>
<evidence type="ECO:0000256" key="1">
    <source>
        <dbReference type="ARBA" id="ARBA00009431"/>
    </source>
</evidence>
<comment type="similarity">
    <text evidence="1 2">Belongs to the peptidase S10 family.</text>
</comment>
<evidence type="ECO:0000313" key="5">
    <source>
        <dbReference type="EMBL" id="CAD9693240.1"/>
    </source>
</evidence>
<name>A0A7S2SB30_9STRA</name>
<dbReference type="EC" id="3.4.16.-" evidence="2"/>
<keyword evidence="2" id="KW-0732">Signal</keyword>
<dbReference type="Gene3D" id="3.40.50.12670">
    <property type="match status" value="1"/>
</dbReference>
<dbReference type="Pfam" id="PF00450">
    <property type="entry name" value="Peptidase_S10"/>
    <property type="match status" value="1"/>
</dbReference>
<accession>A0A7S2SB30</accession>
<dbReference type="Gene3D" id="3.40.50.1820">
    <property type="entry name" value="alpha/beta hydrolase"/>
    <property type="match status" value="1"/>
</dbReference>
<dbReference type="SUPFAM" id="SSF53474">
    <property type="entry name" value="alpha/beta-Hydrolases"/>
    <property type="match status" value="1"/>
</dbReference>
<dbReference type="PRINTS" id="PR00724">
    <property type="entry name" value="CRBOXYPTASEC"/>
</dbReference>
<proteinExistence type="inferred from homology"/>
<reference evidence="6" key="1">
    <citation type="submission" date="2021-01" db="EMBL/GenBank/DDBJ databases">
        <authorList>
            <person name="Corre E."/>
            <person name="Pelletier E."/>
            <person name="Niang G."/>
            <person name="Scheremetjew M."/>
            <person name="Finn R."/>
            <person name="Kale V."/>
            <person name="Holt S."/>
            <person name="Cochrane G."/>
            <person name="Meng A."/>
            <person name="Brown T."/>
            <person name="Cohen L."/>
        </authorList>
    </citation>
    <scope>NUCLEOTIDE SEQUENCE</scope>
    <source>
        <strain evidence="6">NY070348D</strain>
    </source>
</reference>
<evidence type="ECO:0000256" key="3">
    <source>
        <dbReference type="SAM" id="MobiDB-lite"/>
    </source>
</evidence>
<sequence>MVGVNFGLVCSLVVVGSCLGAPAEDRIDRLPGWDDELPSRHYSGYLNISDTKHVHYYFVEKHKMHEDENVHDAPVVIWLNGGPGCSSLDGLFYEHGPFRINHTDPTKLIPFEYAWSKQANVLYIEAPVGVGFSYSDSKEEYHVDDDSTAKDNLLAVEKFFELYPELVNSDFYITGESYAGVYVPTLAEAIMFADKAGKYKGAKLRGIAVGNGCTGTERGSCSSKGQTEKFLSQYLRATALISPKVKRDLLLNCGDFSGQMPQPHGACNDTLEEMHDQVGDVNLYNIYGECHNGTKTALKAPVHVHKTAKQRAATERDTFKVVDQLSSRKLGTQGEREEEIKRMRAEEDDKDEPRGPMACIDSRFATAYLTIPSVIKALHVVEPPFTWEVCANQVNYTKTRTNLPRDTYPALIDYLDRVVIYNGDFDACVPYTDNQDWTAGMGFAQKDMWHPWTYRATDGEGAQVGGYAINYREDRKFTFLTVRGGRHEVPETAPEQAFELLRRVLNRERF</sequence>
<dbReference type="GO" id="GO:0006508">
    <property type="term" value="P:proteolysis"/>
    <property type="evidence" value="ECO:0007669"/>
    <property type="project" value="UniProtKB-KW"/>
</dbReference>
<dbReference type="InterPro" id="IPR018202">
    <property type="entry name" value="Ser_caboxypep_ser_AS"/>
</dbReference>
<evidence type="ECO:0000313" key="4">
    <source>
        <dbReference type="EMBL" id="CAD9693134.1"/>
    </source>
</evidence>
<evidence type="ECO:0000313" key="6">
    <source>
        <dbReference type="EMBL" id="CAD9693367.1"/>
    </source>
</evidence>
<feature type="compositionally biased region" description="Basic and acidic residues" evidence="3">
    <location>
        <begin position="334"/>
        <end position="354"/>
    </location>
</feature>
<dbReference type="EMBL" id="HBHK01018314">
    <property type="protein sequence ID" value="CAD9693134.1"/>
    <property type="molecule type" value="Transcribed_RNA"/>
</dbReference>
<dbReference type="PANTHER" id="PTHR11802:SF201">
    <property type="entry name" value="CARBOXYPEPTIDASE"/>
    <property type="match status" value="1"/>
</dbReference>
<dbReference type="EMBL" id="HBHK01018381">
    <property type="protein sequence ID" value="CAD9693240.1"/>
    <property type="molecule type" value="Transcribed_RNA"/>
</dbReference>
<dbReference type="PANTHER" id="PTHR11802">
    <property type="entry name" value="SERINE PROTEASE FAMILY S10 SERINE CARBOXYPEPTIDASE"/>
    <property type="match status" value="1"/>
</dbReference>
<keyword evidence="2" id="KW-0121">Carboxypeptidase</keyword>
<dbReference type="GO" id="GO:0004185">
    <property type="term" value="F:serine-type carboxypeptidase activity"/>
    <property type="evidence" value="ECO:0007669"/>
    <property type="project" value="UniProtKB-UniRule"/>
</dbReference>
<dbReference type="PROSITE" id="PS00131">
    <property type="entry name" value="CARBOXYPEPT_SER_SER"/>
    <property type="match status" value="1"/>
</dbReference>
<keyword evidence="2" id="KW-0645">Protease</keyword>
<organism evidence="6">
    <name type="scientific">Mucochytrium quahogii</name>
    <dbReference type="NCBI Taxonomy" id="96639"/>
    <lineage>
        <taxon>Eukaryota</taxon>
        <taxon>Sar</taxon>
        <taxon>Stramenopiles</taxon>
        <taxon>Bigyra</taxon>
        <taxon>Labyrinthulomycetes</taxon>
        <taxon>Thraustochytrida</taxon>
        <taxon>Thraustochytriidae</taxon>
        <taxon>Mucochytrium</taxon>
    </lineage>
</organism>
<dbReference type="InterPro" id="IPR029058">
    <property type="entry name" value="AB_hydrolase_fold"/>
</dbReference>
<feature type="region of interest" description="Disordered" evidence="3">
    <location>
        <begin position="327"/>
        <end position="355"/>
    </location>
</feature>
<evidence type="ECO:0000256" key="2">
    <source>
        <dbReference type="RuleBase" id="RU361156"/>
    </source>
</evidence>
<feature type="chain" id="PRO_5035952836" description="Carboxypeptidase" evidence="2">
    <location>
        <begin position="21"/>
        <end position="510"/>
    </location>
</feature>
<keyword evidence="2" id="KW-0378">Hydrolase</keyword>